<dbReference type="AlphaFoldDB" id="A0A8S0RZV4"/>
<dbReference type="PANTHER" id="PTHR36350">
    <property type="entry name" value="TRANSMEMBRANE PROTEIN"/>
    <property type="match status" value="1"/>
</dbReference>
<gene>
    <name evidence="1" type="ORF">OLEA9_A117460</name>
</gene>
<sequence>MAMSAMNPTTAKFTHGHLPLAPSFHPHRLNFSKSLSCLSFSIPRRPIPHLSYKPIKNSTSNHGNPNRLSKFFNIPVFYSKGRKSIAQNSHFPILAPLETTLISAITAVSLLFFQFYFTHKPAIASPILLPPTVETTTKDAPADEEREKFLEEHLLSNPYDIDSLKNLVEIKLNRRKFPEAVGVLDKLIELEPEETKWLLMKAHFYIYIGNNELAKYGFGELLTKDPFNVEAYAGLLIEASQEESSKKLEEIEKNVEERMKLCKKKNKMFELREFKLLLAQIRVMEHRYDEALKVYQGLVKEEPRDFRPYLCQGIIYTLLRKNVYAEKNFEKFRRLVPRAHPYAMHFDDNLIAAKILGQKMDNERAAAKG</sequence>
<reference evidence="1 2" key="1">
    <citation type="submission" date="2019-12" db="EMBL/GenBank/DDBJ databases">
        <authorList>
            <person name="Alioto T."/>
            <person name="Alioto T."/>
            <person name="Gomez Garrido J."/>
        </authorList>
    </citation>
    <scope>NUCLEOTIDE SEQUENCE [LARGE SCALE GENOMIC DNA]</scope>
</reference>
<dbReference type="EMBL" id="CACTIH010003781">
    <property type="protein sequence ID" value="CAA2984887.1"/>
    <property type="molecule type" value="Genomic_DNA"/>
</dbReference>
<evidence type="ECO:0000313" key="2">
    <source>
        <dbReference type="Proteomes" id="UP000594638"/>
    </source>
</evidence>
<proteinExistence type="predicted"/>
<dbReference type="Gene3D" id="1.25.40.10">
    <property type="entry name" value="Tetratricopeptide repeat domain"/>
    <property type="match status" value="2"/>
</dbReference>
<evidence type="ECO:0000313" key="1">
    <source>
        <dbReference type="EMBL" id="CAA2984887.1"/>
    </source>
</evidence>
<dbReference type="Proteomes" id="UP000594638">
    <property type="component" value="Unassembled WGS sequence"/>
</dbReference>
<dbReference type="Gramene" id="OE9A117460T1">
    <property type="protein sequence ID" value="OE9A117460C1"/>
    <property type="gene ID" value="OE9A117460"/>
</dbReference>
<dbReference type="PANTHER" id="PTHR36350:SF3">
    <property type="entry name" value="TRANSMEMBRANE PROTEIN"/>
    <property type="match status" value="1"/>
</dbReference>
<dbReference type="SUPFAM" id="SSF48452">
    <property type="entry name" value="TPR-like"/>
    <property type="match status" value="1"/>
</dbReference>
<name>A0A8S0RZV4_OLEEU</name>
<dbReference type="OrthoDB" id="66906at2759"/>
<organism evidence="1 2">
    <name type="scientific">Olea europaea subsp. europaea</name>
    <dbReference type="NCBI Taxonomy" id="158383"/>
    <lineage>
        <taxon>Eukaryota</taxon>
        <taxon>Viridiplantae</taxon>
        <taxon>Streptophyta</taxon>
        <taxon>Embryophyta</taxon>
        <taxon>Tracheophyta</taxon>
        <taxon>Spermatophyta</taxon>
        <taxon>Magnoliopsida</taxon>
        <taxon>eudicotyledons</taxon>
        <taxon>Gunneridae</taxon>
        <taxon>Pentapetalae</taxon>
        <taxon>asterids</taxon>
        <taxon>lamiids</taxon>
        <taxon>Lamiales</taxon>
        <taxon>Oleaceae</taxon>
        <taxon>Oleeae</taxon>
        <taxon>Olea</taxon>
    </lineage>
</organism>
<accession>A0A8S0RZV4</accession>
<comment type="caution">
    <text evidence="1">The sequence shown here is derived from an EMBL/GenBank/DDBJ whole genome shotgun (WGS) entry which is preliminary data.</text>
</comment>
<protein>
    <submittedName>
        <fullName evidence="1">SLOW GREEN 1, chloroplastic-like</fullName>
    </submittedName>
</protein>
<dbReference type="InterPro" id="IPR011990">
    <property type="entry name" value="TPR-like_helical_dom_sf"/>
</dbReference>
<keyword evidence="2" id="KW-1185">Reference proteome</keyword>